<dbReference type="RefSeq" id="WP_390187171.1">
    <property type="nucleotide sequence ID" value="NZ_JAQQWT010000005.1"/>
</dbReference>
<accession>A0ABV6NJR9</accession>
<dbReference type="EMBL" id="JBHLTR010000054">
    <property type="protein sequence ID" value="MFC0561005.1"/>
    <property type="molecule type" value="Genomic_DNA"/>
</dbReference>
<name>A0ABV6NJR9_9BACI</name>
<comment type="caution">
    <text evidence="3">The sequence shown here is derived from an EMBL/GenBank/DDBJ whole genome shotgun (WGS) entry which is preliminary data.</text>
</comment>
<sequence length="88" mass="9828">MQGSKRLLTTLYTLAVLLPMLAVTVRGLHDIGRSRWWFLISFVPIIGGIVLFVFTCLDSQPSSNPHGPNPKQLDDYITNDKKGGMLQQ</sequence>
<proteinExistence type="predicted"/>
<evidence type="ECO:0000313" key="4">
    <source>
        <dbReference type="Proteomes" id="UP001589833"/>
    </source>
</evidence>
<protein>
    <submittedName>
        <fullName evidence="3">DUF805 domain-containing protein</fullName>
    </submittedName>
</protein>
<organism evidence="3 4">
    <name type="scientific">Halalkalibacter alkalisediminis</name>
    <dbReference type="NCBI Taxonomy" id="935616"/>
    <lineage>
        <taxon>Bacteria</taxon>
        <taxon>Bacillati</taxon>
        <taxon>Bacillota</taxon>
        <taxon>Bacilli</taxon>
        <taxon>Bacillales</taxon>
        <taxon>Bacillaceae</taxon>
        <taxon>Halalkalibacter</taxon>
    </lineage>
</organism>
<dbReference type="Proteomes" id="UP001589833">
    <property type="component" value="Unassembled WGS sequence"/>
</dbReference>
<keyword evidence="2" id="KW-0812">Transmembrane</keyword>
<feature type="region of interest" description="Disordered" evidence="1">
    <location>
        <begin position="60"/>
        <end position="88"/>
    </location>
</feature>
<dbReference type="InterPro" id="IPR008523">
    <property type="entry name" value="DUF805"/>
</dbReference>
<keyword evidence="4" id="KW-1185">Reference proteome</keyword>
<keyword evidence="2" id="KW-1133">Transmembrane helix</keyword>
<feature type="transmembrane region" description="Helical" evidence="2">
    <location>
        <begin position="37"/>
        <end position="57"/>
    </location>
</feature>
<gene>
    <name evidence="3" type="ORF">ACFFH4_18845</name>
</gene>
<reference evidence="3 4" key="1">
    <citation type="submission" date="2024-09" db="EMBL/GenBank/DDBJ databases">
        <authorList>
            <person name="Sun Q."/>
            <person name="Mori K."/>
        </authorList>
    </citation>
    <scope>NUCLEOTIDE SEQUENCE [LARGE SCALE GENOMIC DNA]</scope>
    <source>
        <strain evidence="3 4">NCAIM B.02301</strain>
    </source>
</reference>
<evidence type="ECO:0000313" key="3">
    <source>
        <dbReference type="EMBL" id="MFC0561005.1"/>
    </source>
</evidence>
<feature type="compositionally biased region" description="Basic and acidic residues" evidence="1">
    <location>
        <begin position="72"/>
        <end position="88"/>
    </location>
</feature>
<evidence type="ECO:0000256" key="1">
    <source>
        <dbReference type="SAM" id="MobiDB-lite"/>
    </source>
</evidence>
<dbReference type="PANTHER" id="PTHR34980">
    <property type="entry name" value="INNER MEMBRANE PROTEIN-RELATED-RELATED"/>
    <property type="match status" value="1"/>
</dbReference>
<dbReference type="Pfam" id="PF05656">
    <property type="entry name" value="DUF805"/>
    <property type="match status" value="1"/>
</dbReference>
<keyword evidence="2" id="KW-0472">Membrane</keyword>
<dbReference type="PANTHER" id="PTHR34980:SF2">
    <property type="entry name" value="INNER MEMBRANE PROTEIN YHAH-RELATED"/>
    <property type="match status" value="1"/>
</dbReference>
<evidence type="ECO:0000256" key="2">
    <source>
        <dbReference type="SAM" id="Phobius"/>
    </source>
</evidence>